<feature type="non-terminal residue" evidence="1">
    <location>
        <position position="1"/>
    </location>
</feature>
<dbReference type="AlphaFoldDB" id="A0A134B9A4"/>
<evidence type="ECO:0000313" key="1">
    <source>
        <dbReference type="EMBL" id="KXB76528.1"/>
    </source>
</evidence>
<protein>
    <submittedName>
        <fullName evidence="1">Uncharacterized protein</fullName>
    </submittedName>
</protein>
<sequence>AFLRLCLFLSQLVAVGIAHWRNWGGFALYLHAVRGLYLSADGRCMDEPTAQK</sequence>
<gene>
    <name evidence="1" type="ORF">HMPREF1860_01582</name>
</gene>
<name>A0A134B9A4_9BACT</name>
<dbReference type="PATRIC" id="fig|419005.5.peg.1581"/>
<comment type="caution">
    <text evidence="1">The sequence shown here is derived from an EMBL/GenBank/DDBJ whole genome shotgun (WGS) entry which is preliminary data.</text>
</comment>
<dbReference type="STRING" id="419005.HMPREF1860_01582"/>
<dbReference type="Proteomes" id="UP000070531">
    <property type="component" value="Unassembled WGS sequence"/>
</dbReference>
<proteinExistence type="predicted"/>
<evidence type="ECO:0000313" key="2">
    <source>
        <dbReference type="Proteomes" id="UP000070531"/>
    </source>
</evidence>
<organism evidence="1">
    <name type="scientific">Prevotella amnii</name>
    <dbReference type="NCBI Taxonomy" id="419005"/>
    <lineage>
        <taxon>Bacteria</taxon>
        <taxon>Pseudomonadati</taxon>
        <taxon>Bacteroidota</taxon>
        <taxon>Bacteroidia</taxon>
        <taxon>Bacteroidales</taxon>
        <taxon>Prevotellaceae</taxon>
        <taxon>Prevotella</taxon>
    </lineage>
</organism>
<dbReference type="EMBL" id="LSDL01000089">
    <property type="protein sequence ID" value="KXB76528.1"/>
    <property type="molecule type" value="Genomic_DNA"/>
</dbReference>
<reference evidence="1 2" key="1">
    <citation type="submission" date="2016-01" db="EMBL/GenBank/DDBJ databases">
        <authorList>
            <person name="Oliw E.H."/>
        </authorList>
    </citation>
    <scope>NUCLEOTIDE SEQUENCE [LARGE SCALE GENOMIC DNA]</scope>
    <source>
        <strain evidence="1 2">DNF00307</strain>
    </source>
</reference>
<accession>A0A134B9A4</accession>